<name>A0A1A8LB00_9TELE</name>
<feature type="non-terminal residue" evidence="2">
    <location>
        <position position="1"/>
    </location>
</feature>
<feature type="region of interest" description="Disordered" evidence="1">
    <location>
        <begin position="1"/>
        <end position="56"/>
    </location>
</feature>
<dbReference type="EMBL" id="HAEF01004623">
    <property type="protein sequence ID" value="SBR42005.1"/>
    <property type="molecule type" value="Transcribed_RNA"/>
</dbReference>
<reference evidence="2" key="2">
    <citation type="submission" date="2016-06" db="EMBL/GenBank/DDBJ databases">
        <title>The genome of a short-lived fish provides insights into sex chromosome evolution and the genetic control of aging.</title>
        <authorList>
            <person name="Reichwald K."/>
            <person name="Felder M."/>
            <person name="Petzold A."/>
            <person name="Koch P."/>
            <person name="Groth M."/>
            <person name="Platzer M."/>
        </authorList>
    </citation>
    <scope>NUCLEOTIDE SEQUENCE</scope>
    <source>
        <tissue evidence="2">Brain</tissue>
    </source>
</reference>
<sequence>VGTRGSRVPSAQAGVSSDYHKTQPASNEGTRTPARAPSFTGGRGRISRSPCTSPLRNMSATFTLKTAFTLGYRKWSADGMEHNCQQMETRVGGWKAG</sequence>
<reference evidence="2" key="1">
    <citation type="submission" date="2016-05" db="EMBL/GenBank/DDBJ databases">
        <authorList>
            <person name="Lavstsen T."/>
            <person name="Jespersen J.S."/>
        </authorList>
    </citation>
    <scope>NUCLEOTIDE SEQUENCE</scope>
    <source>
        <tissue evidence="2">Brain</tissue>
    </source>
</reference>
<evidence type="ECO:0000313" key="2">
    <source>
        <dbReference type="EMBL" id="SBR42005.1"/>
    </source>
</evidence>
<accession>A0A1A8LB00</accession>
<proteinExistence type="predicted"/>
<gene>
    <name evidence="2" type="primary">Nfu_g_1_020435</name>
</gene>
<organism evidence="2">
    <name type="scientific">Nothobranchius pienaari</name>
    <dbReference type="NCBI Taxonomy" id="704102"/>
    <lineage>
        <taxon>Eukaryota</taxon>
        <taxon>Metazoa</taxon>
        <taxon>Chordata</taxon>
        <taxon>Craniata</taxon>
        <taxon>Vertebrata</taxon>
        <taxon>Euteleostomi</taxon>
        <taxon>Actinopterygii</taxon>
        <taxon>Neopterygii</taxon>
        <taxon>Teleostei</taxon>
        <taxon>Neoteleostei</taxon>
        <taxon>Acanthomorphata</taxon>
        <taxon>Ovalentaria</taxon>
        <taxon>Atherinomorphae</taxon>
        <taxon>Cyprinodontiformes</taxon>
        <taxon>Nothobranchiidae</taxon>
        <taxon>Nothobranchius</taxon>
    </lineage>
</organism>
<evidence type="ECO:0000256" key="1">
    <source>
        <dbReference type="SAM" id="MobiDB-lite"/>
    </source>
</evidence>
<protein>
    <submittedName>
        <fullName evidence="2">Uncharacterized protein</fullName>
    </submittedName>
</protein>
<dbReference type="AlphaFoldDB" id="A0A1A8LB00"/>